<dbReference type="Proteomes" id="UP000451471">
    <property type="component" value="Unassembled WGS sequence"/>
</dbReference>
<comment type="caution">
    <text evidence="1">The sequence shown here is derived from an EMBL/GenBank/DDBJ whole genome shotgun (WGS) entry which is preliminary data.</text>
</comment>
<dbReference type="AlphaFoldDB" id="A0A6B0GJ44"/>
<dbReference type="RefSeq" id="WP_158204433.1">
    <property type="nucleotide sequence ID" value="NZ_WSZK01000015.1"/>
</dbReference>
<gene>
    <name evidence="1" type="ORF">GQS65_09870</name>
</gene>
<dbReference type="EMBL" id="WSZK01000015">
    <property type="protein sequence ID" value="MWG34794.1"/>
    <property type="molecule type" value="Genomic_DNA"/>
</dbReference>
<name>A0A6B0GJ44_9EURY</name>
<organism evidence="1 2">
    <name type="scientific">Halomarina oriensis</name>
    <dbReference type="NCBI Taxonomy" id="671145"/>
    <lineage>
        <taxon>Archaea</taxon>
        <taxon>Methanobacteriati</taxon>
        <taxon>Methanobacteriota</taxon>
        <taxon>Stenosarchaea group</taxon>
        <taxon>Halobacteria</taxon>
        <taxon>Halobacteriales</taxon>
        <taxon>Natronomonadaceae</taxon>
        <taxon>Halomarina</taxon>
    </lineage>
</organism>
<proteinExistence type="predicted"/>
<evidence type="ECO:0000313" key="1">
    <source>
        <dbReference type="EMBL" id="MWG34794.1"/>
    </source>
</evidence>
<protein>
    <submittedName>
        <fullName evidence="1">Uncharacterized protein</fullName>
    </submittedName>
</protein>
<keyword evidence="2" id="KW-1185">Reference proteome</keyword>
<reference evidence="1 2" key="1">
    <citation type="submission" date="2019-12" db="EMBL/GenBank/DDBJ databases">
        <title>Halocatena pleomorpha gen. nov. sp. nov., an extremely halophilic archaeon of family Halobacteriaceae isolated from saltpan soil.</title>
        <authorList>
            <person name="Pal Y."/>
            <person name="Verma A."/>
            <person name="Krishnamurthi S."/>
            <person name="Kumar P."/>
        </authorList>
    </citation>
    <scope>NUCLEOTIDE SEQUENCE [LARGE SCALE GENOMIC DNA]</scope>
    <source>
        <strain evidence="1 2">JCM 16495</strain>
    </source>
</reference>
<evidence type="ECO:0000313" key="2">
    <source>
        <dbReference type="Proteomes" id="UP000451471"/>
    </source>
</evidence>
<sequence>MEAFEIVGYREKADLSDEFSDRELDDIQALLNSAGLKILGEHGENDGYFLVRYQEILIEPSDDGGAE</sequence>
<accession>A0A6B0GJ44</accession>